<reference evidence="2 3" key="1">
    <citation type="submission" date="2018-11" db="EMBL/GenBank/DDBJ databases">
        <authorList>
            <consortium name="Pathogen Informatics"/>
        </authorList>
    </citation>
    <scope>NUCLEOTIDE SEQUENCE [LARGE SCALE GENOMIC DNA]</scope>
</reference>
<dbReference type="AlphaFoldDB" id="A0A183FQM3"/>
<evidence type="ECO:0000313" key="3">
    <source>
        <dbReference type="Proteomes" id="UP000050761"/>
    </source>
</evidence>
<dbReference type="Proteomes" id="UP000050761">
    <property type="component" value="Unassembled WGS sequence"/>
</dbReference>
<keyword evidence="1" id="KW-1133">Transmembrane helix</keyword>
<organism evidence="3 4">
    <name type="scientific">Heligmosomoides polygyrus</name>
    <name type="common">Parasitic roundworm</name>
    <dbReference type="NCBI Taxonomy" id="6339"/>
    <lineage>
        <taxon>Eukaryota</taxon>
        <taxon>Metazoa</taxon>
        <taxon>Ecdysozoa</taxon>
        <taxon>Nematoda</taxon>
        <taxon>Chromadorea</taxon>
        <taxon>Rhabditida</taxon>
        <taxon>Rhabditina</taxon>
        <taxon>Rhabditomorpha</taxon>
        <taxon>Strongyloidea</taxon>
        <taxon>Heligmosomidae</taxon>
        <taxon>Heligmosomoides</taxon>
    </lineage>
</organism>
<keyword evidence="1" id="KW-0472">Membrane</keyword>
<accession>A0A183FQM3</accession>
<gene>
    <name evidence="2" type="ORF">HPBE_LOCUS10047</name>
</gene>
<evidence type="ECO:0000256" key="1">
    <source>
        <dbReference type="SAM" id="Phobius"/>
    </source>
</evidence>
<name>A0A183FQM3_HELPZ</name>
<evidence type="ECO:0000313" key="4">
    <source>
        <dbReference type="WBParaSite" id="HPBE_0001004601-mRNA-1"/>
    </source>
</evidence>
<proteinExistence type="predicted"/>
<keyword evidence="1" id="KW-0812">Transmembrane</keyword>
<dbReference type="WBParaSite" id="HPBE_0001004601-mRNA-1">
    <property type="protein sequence ID" value="HPBE_0001004601-mRNA-1"/>
    <property type="gene ID" value="HPBE_0001004601"/>
</dbReference>
<sequence>MASNKSSGHCPTWGRHPTAWSDLVGIVMFQGDVIVGIASALDHVLASPLVLLEVRSRHCHTRGEDVRVEHDARVVHREATSFRGMPPVSEIKQFSCRLAGNVGRNRGLKDISEAVAATDFLLDTISWEFMDIMDIFMYNLWTFMLLYIVLNVLRFRTTMKRVKRGLCKGYDFDFAFSLDLILILTDIDYIRYEFQFAFFPDL</sequence>
<reference evidence="4" key="2">
    <citation type="submission" date="2019-09" db="UniProtKB">
        <authorList>
            <consortium name="WormBaseParasite"/>
        </authorList>
    </citation>
    <scope>IDENTIFICATION</scope>
</reference>
<evidence type="ECO:0000313" key="2">
    <source>
        <dbReference type="EMBL" id="VDO83367.1"/>
    </source>
</evidence>
<accession>A0A3P7ZGV7</accession>
<protein>
    <submittedName>
        <fullName evidence="4">Ion_trans domain-containing protein</fullName>
    </submittedName>
</protein>
<dbReference type="EMBL" id="UZAH01026632">
    <property type="protein sequence ID" value="VDO83367.1"/>
    <property type="molecule type" value="Genomic_DNA"/>
</dbReference>
<keyword evidence="3" id="KW-1185">Reference proteome</keyword>
<feature type="transmembrane region" description="Helical" evidence="1">
    <location>
        <begin position="135"/>
        <end position="153"/>
    </location>
</feature>